<protein>
    <submittedName>
        <fullName evidence="1">Uncharacterized protein</fullName>
    </submittedName>
</protein>
<dbReference type="SUPFAM" id="SSF50249">
    <property type="entry name" value="Nucleic acid-binding proteins"/>
    <property type="match status" value="1"/>
</dbReference>
<dbReference type="Gene3D" id="2.40.50.140">
    <property type="entry name" value="Nucleic acid-binding proteins"/>
    <property type="match status" value="1"/>
</dbReference>
<organism evidence="1 2">
    <name type="scientific">Linum tenue</name>
    <dbReference type="NCBI Taxonomy" id="586396"/>
    <lineage>
        <taxon>Eukaryota</taxon>
        <taxon>Viridiplantae</taxon>
        <taxon>Streptophyta</taxon>
        <taxon>Embryophyta</taxon>
        <taxon>Tracheophyta</taxon>
        <taxon>Spermatophyta</taxon>
        <taxon>Magnoliopsida</taxon>
        <taxon>eudicotyledons</taxon>
        <taxon>Gunneridae</taxon>
        <taxon>Pentapetalae</taxon>
        <taxon>rosids</taxon>
        <taxon>fabids</taxon>
        <taxon>Malpighiales</taxon>
        <taxon>Linaceae</taxon>
        <taxon>Linum</taxon>
    </lineage>
</organism>
<dbReference type="EMBL" id="CAMGYJ010000008">
    <property type="protein sequence ID" value="CAI0469525.1"/>
    <property type="molecule type" value="Genomic_DNA"/>
</dbReference>
<feature type="non-terminal residue" evidence="1">
    <location>
        <position position="117"/>
    </location>
</feature>
<dbReference type="AlphaFoldDB" id="A0AAV0PF65"/>
<proteinExistence type="predicted"/>
<name>A0AAV0PF65_9ROSI</name>
<accession>A0AAV0PF65</accession>
<reference evidence="1" key="1">
    <citation type="submission" date="2022-08" db="EMBL/GenBank/DDBJ databases">
        <authorList>
            <person name="Gutierrez-Valencia J."/>
        </authorList>
    </citation>
    <scope>NUCLEOTIDE SEQUENCE</scope>
</reference>
<dbReference type="InterPro" id="IPR012340">
    <property type="entry name" value="NA-bd_OB-fold"/>
</dbReference>
<evidence type="ECO:0000313" key="2">
    <source>
        <dbReference type="Proteomes" id="UP001154282"/>
    </source>
</evidence>
<sequence length="117" mass="13024">MCTRKCSTWRGTGYWCPEHWEISDQQIRVGYKIQLTLKDSTGEAPFIVFGASGNALTHTTATLLAQRYPYSPGQLPPELSALVDQYLKFEVKLPMVPTSGISSGEFRVLRVFPNVAA</sequence>
<dbReference type="Proteomes" id="UP001154282">
    <property type="component" value="Unassembled WGS sequence"/>
</dbReference>
<evidence type="ECO:0000313" key="1">
    <source>
        <dbReference type="EMBL" id="CAI0469525.1"/>
    </source>
</evidence>
<comment type="caution">
    <text evidence="1">The sequence shown here is derived from an EMBL/GenBank/DDBJ whole genome shotgun (WGS) entry which is preliminary data.</text>
</comment>
<gene>
    <name evidence="1" type="ORF">LITE_LOCUS38200</name>
</gene>
<keyword evidence="2" id="KW-1185">Reference proteome</keyword>